<keyword evidence="2" id="KW-1185">Reference proteome</keyword>
<proteinExistence type="predicted"/>
<name>A0A0S4JG16_BODSA</name>
<reference evidence="2" key="1">
    <citation type="submission" date="2015-09" db="EMBL/GenBank/DDBJ databases">
        <authorList>
            <consortium name="Pathogen Informatics"/>
        </authorList>
    </citation>
    <scope>NUCLEOTIDE SEQUENCE [LARGE SCALE GENOMIC DNA]</scope>
    <source>
        <strain evidence="2">Lake Konstanz</strain>
    </source>
</reference>
<dbReference type="VEuPathDB" id="TriTrypDB:BSAL_21035"/>
<sequence length="192" mass="21641">MVPPITFSDVVAAREDVPILPSQLHPFLDADVVARFGKCTSTERERLFETPLLHALYARYLLVYWADVSSPWVSLAKVLEDAVQPDQVEQLDRYEVNLSKGVKTATNDRSCVNAVSYCEDHAQSYAVVWCRLKSRSSKPFVCAIHYTRQRLESPQRHDEGGVNLKLPVQQKSLSLDLIGSSIMINASQLHQN</sequence>
<dbReference type="AlphaFoldDB" id="A0A0S4JG16"/>
<gene>
    <name evidence="1" type="ORF">BSAL_21035</name>
</gene>
<protein>
    <submittedName>
        <fullName evidence="1">Bodo-specific multi-copy gene family, putative</fullName>
    </submittedName>
</protein>
<evidence type="ECO:0000313" key="1">
    <source>
        <dbReference type="EMBL" id="CUG89433.1"/>
    </source>
</evidence>
<evidence type="ECO:0000313" key="2">
    <source>
        <dbReference type="Proteomes" id="UP000051952"/>
    </source>
</evidence>
<dbReference type="Proteomes" id="UP000051952">
    <property type="component" value="Unassembled WGS sequence"/>
</dbReference>
<organism evidence="1 2">
    <name type="scientific">Bodo saltans</name>
    <name type="common">Flagellated protozoan</name>
    <dbReference type="NCBI Taxonomy" id="75058"/>
    <lineage>
        <taxon>Eukaryota</taxon>
        <taxon>Discoba</taxon>
        <taxon>Euglenozoa</taxon>
        <taxon>Kinetoplastea</taxon>
        <taxon>Metakinetoplastina</taxon>
        <taxon>Eubodonida</taxon>
        <taxon>Bodonidae</taxon>
        <taxon>Bodo</taxon>
    </lineage>
</organism>
<dbReference type="EMBL" id="CYKH01001739">
    <property type="protein sequence ID" value="CUG89433.1"/>
    <property type="molecule type" value="Genomic_DNA"/>
</dbReference>
<accession>A0A0S4JG16</accession>